<organism evidence="2 3">
    <name type="scientific">Sinobacterium norvegicum</name>
    <dbReference type="NCBI Taxonomy" id="1641715"/>
    <lineage>
        <taxon>Bacteria</taxon>
        <taxon>Pseudomonadati</taxon>
        <taxon>Pseudomonadota</taxon>
        <taxon>Gammaproteobacteria</taxon>
        <taxon>Cellvibrionales</taxon>
        <taxon>Spongiibacteraceae</taxon>
        <taxon>Sinobacterium</taxon>
    </lineage>
</organism>
<evidence type="ECO:0000313" key="2">
    <source>
        <dbReference type="EMBL" id="CAH0992997.1"/>
    </source>
</evidence>
<protein>
    <recommendedName>
        <fullName evidence="4">YheV family metal-binding protein</fullName>
    </recommendedName>
</protein>
<dbReference type="Pfam" id="PF09526">
    <property type="entry name" value="DUF2387"/>
    <property type="match status" value="1"/>
</dbReference>
<name>A0ABN8ENJ5_9GAMM</name>
<dbReference type="NCBIfam" id="TIGR02443">
    <property type="entry name" value="YheV family putative zinc ribbon protein"/>
    <property type="match status" value="1"/>
</dbReference>
<dbReference type="EMBL" id="CAKLPX010000004">
    <property type="protein sequence ID" value="CAH0992997.1"/>
    <property type="molecule type" value="Genomic_DNA"/>
</dbReference>
<dbReference type="InterPro" id="IPR012658">
    <property type="entry name" value="YheV"/>
</dbReference>
<accession>A0ABN8ENJ5</accession>
<keyword evidence="3" id="KW-1185">Reference proteome</keyword>
<dbReference type="RefSeq" id="WP_290368521.1">
    <property type="nucleotide sequence ID" value="NZ_CAKLPX010000004.1"/>
</dbReference>
<sequence length="90" mass="10257">MPKKIIKRFVAGAVCPRCSGMDKIKSWNDDEGQHRECVSCGYTDVMNDQVAKEEVETRVNQPRLGEKPLSHEDEVQVVQLIDPGLHRKDH</sequence>
<evidence type="ECO:0008006" key="4">
    <source>
        <dbReference type="Google" id="ProtNLM"/>
    </source>
</evidence>
<feature type="region of interest" description="Disordered" evidence="1">
    <location>
        <begin position="53"/>
        <end position="72"/>
    </location>
</feature>
<reference evidence="2" key="1">
    <citation type="submission" date="2021-12" db="EMBL/GenBank/DDBJ databases">
        <authorList>
            <person name="Rodrigo-Torres L."/>
            <person name="Arahal R. D."/>
            <person name="Lucena T."/>
        </authorList>
    </citation>
    <scope>NUCLEOTIDE SEQUENCE</scope>
    <source>
        <strain evidence="2">CECT 8267</strain>
    </source>
</reference>
<proteinExistence type="predicted"/>
<evidence type="ECO:0000313" key="3">
    <source>
        <dbReference type="Proteomes" id="UP000838100"/>
    </source>
</evidence>
<dbReference type="Proteomes" id="UP000838100">
    <property type="component" value="Unassembled WGS sequence"/>
</dbReference>
<evidence type="ECO:0000256" key="1">
    <source>
        <dbReference type="SAM" id="MobiDB-lite"/>
    </source>
</evidence>
<comment type="caution">
    <text evidence="2">The sequence shown here is derived from an EMBL/GenBank/DDBJ whole genome shotgun (WGS) entry which is preliminary data.</text>
</comment>
<gene>
    <name evidence="2" type="ORF">SIN8267_03136</name>
</gene>